<name>A0AA97AEE2_9CYAN</name>
<gene>
    <name evidence="1" type="ORF">HJG54_02970</name>
</gene>
<dbReference type="RefSeq" id="WP_316433263.1">
    <property type="nucleotide sequence ID" value="NZ_CP053586.1"/>
</dbReference>
<accession>A0AA97AEE2</accession>
<sequence>MGLFDQILSAVNNPNQQASPDQLGAILNTVQQLSNRQGLNPSTTQTAMSVVGSYVRSALQQQRNAGGNARAEAIVNQYGGTSPSLGALDALFSPAQQRQVADAVAQRTGISADQVIALLPILVPIVLNLLKQGSTTRTANAPTANTTGSNSVLDSFLDADGDGDVDVGDAMSLAGRFLNQR</sequence>
<dbReference type="EMBL" id="CP053586">
    <property type="protein sequence ID" value="WNZ21930.1"/>
    <property type="molecule type" value="Genomic_DNA"/>
</dbReference>
<organism evidence="1">
    <name type="scientific">Leptolyngbya sp. NK1-12</name>
    <dbReference type="NCBI Taxonomy" id="2547451"/>
    <lineage>
        <taxon>Bacteria</taxon>
        <taxon>Bacillati</taxon>
        <taxon>Cyanobacteriota</taxon>
        <taxon>Cyanophyceae</taxon>
        <taxon>Leptolyngbyales</taxon>
        <taxon>Leptolyngbyaceae</taxon>
        <taxon>Leptolyngbya group</taxon>
        <taxon>Leptolyngbya</taxon>
    </lineage>
</organism>
<proteinExistence type="predicted"/>
<dbReference type="Pfam" id="PF06078">
    <property type="entry name" value="DUF937"/>
    <property type="match status" value="1"/>
</dbReference>
<dbReference type="AlphaFoldDB" id="A0AA97AEE2"/>
<evidence type="ECO:0000313" key="1">
    <source>
        <dbReference type="EMBL" id="WNZ21930.1"/>
    </source>
</evidence>
<dbReference type="InterPro" id="IPR009282">
    <property type="entry name" value="DUF937"/>
</dbReference>
<protein>
    <submittedName>
        <fullName evidence="1">DUF937 domain-containing protein</fullName>
    </submittedName>
</protein>
<reference evidence="1" key="1">
    <citation type="submission" date="2020-05" db="EMBL/GenBank/DDBJ databases">
        <authorList>
            <person name="Zhu T."/>
            <person name="Keshari N."/>
            <person name="Lu X."/>
        </authorList>
    </citation>
    <scope>NUCLEOTIDE SEQUENCE</scope>
    <source>
        <strain evidence="1">NK1-12</strain>
    </source>
</reference>